<feature type="compositionally biased region" description="Polar residues" evidence="12">
    <location>
        <begin position="201"/>
        <end position="214"/>
    </location>
</feature>
<comment type="catalytic activity">
    <reaction evidence="11">
        <text>L-seryl-[protein] + ATP = O-phospho-L-seryl-[protein] + ADP + H(+)</text>
        <dbReference type="Rhea" id="RHEA:17989"/>
        <dbReference type="Rhea" id="RHEA-COMP:9863"/>
        <dbReference type="Rhea" id="RHEA-COMP:11604"/>
        <dbReference type="ChEBI" id="CHEBI:15378"/>
        <dbReference type="ChEBI" id="CHEBI:29999"/>
        <dbReference type="ChEBI" id="CHEBI:30616"/>
        <dbReference type="ChEBI" id="CHEBI:83421"/>
        <dbReference type="ChEBI" id="CHEBI:456216"/>
        <dbReference type="EC" id="2.7.11.1"/>
    </reaction>
</comment>
<evidence type="ECO:0000256" key="9">
    <source>
        <dbReference type="ARBA" id="ARBA00023136"/>
    </source>
</evidence>
<dbReference type="InterPro" id="IPR000719">
    <property type="entry name" value="Prot_kinase_dom"/>
</dbReference>
<reference evidence="15 16" key="1">
    <citation type="journal article" date="2021" name="Comput. Struct. Biotechnol. J.">
        <title>De novo genome assembly of the potent medicinal plant Rehmannia glutinosa using nanopore technology.</title>
        <authorList>
            <person name="Ma L."/>
            <person name="Dong C."/>
            <person name="Song C."/>
            <person name="Wang X."/>
            <person name="Zheng X."/>
            <person name="Niu Y."/>
            <person name="Chen S."/>
            <person name="Feng W."/>
        </authorList>
    </citation>
    <scope>NUCLEOTIDE SEQUENCE [LARGE SCALE GENOMIC DNA]</scope>
    <source>
        <strain evidence="15">DH-2019</strain>
    </source>
</reference>
<evidence type="ECO:0000259" key="14">
    <source>
        <dbReference type="PROSITE" id="PS50011"/>
    </source>
</evidence>
<dbReference type="InterPro" id="IPR011009">
    <property type="entry name" value="Kinase-like_dom_sf"/>
</dbReference>
<dbReference type="EC" id="2.7.11.1" evidence="2"/>
<feature type="region of interest" description="Disordered" evidence="12">
    <location>
        <begin position="1"/>
        <end position="63"/>
    </location>
</feature>
<proteinExistence type="predicted"/>
<name>A0ABR0XHA0_REHGL</name>
<evidence type="ECO:0000256" key="1">
    <source>
        <dbReference type="ARBA" id="ARBA00004162"/>
    </source>
</evidence>
<evidence type="ECO:0000256" key="4">
    <source>
        <dbReference type="ARBA" id="ARBA00022679"/>
    </source>
</evidence>
<comment type="subcellular location">
    <subcellularLocation>
        <location evidence="1">Cell membrane</location>
        <topology evidence="1">Single-pass membrane protein</topology>
    </subcellularLocation>
</comment>
<keyword evidence="3" id="KW-0418">Kinase</keyword>
<evidence type="ECO:0000256" key="5">
    <source>
        <dbReference type="ARBA" id="ARBA00022692"/>
    </source>
</evidence>
<dbReference type="Proteomes" id="UP001318860">
    <property type="component" value="Unassembled WGS sequence"/>
</dbReference>
<evidence type="ECO:0000256" key="3">
    <source>
        <dbReference type="ARBA" id="ARBA00022527"/>
    </source>
</evidence>
<feature type="compositionally biased region" description="Basic and acidic residues" evidence="12">
    <location>
        <begin position="1"/>
        <end position="11"/>
    </location>
</feature>
<feature type="region of interest" description="Disordered" evidence="12">
    <location>
        <begin position="184"/>
        <end position="214"/>
    </location>
</feature>
<feature type="compositionally biased region" description="Basic and acidic residues" evidence="12">
    <location>
        <begin position="184"/>
        <end position="200"/>
    </location>
</feature>
<evidence type="ECO:0000256" key="8">
    <source>
        <dbReference type="ARBA" id="ARBA00022989"/>
    </source>
</evidence>
<dbReference type="Pfam" id="PF00069">
    <property type="entry name" value="Pkinase"/>
    <property type="match status" value="1"/>
</dbReference>
<keyword evidence="3" id="KW-0723">Serine/threonine-protein kinase</keyword>
<sequence length="516" mass="57911">MGLIQRKEVHLGKPNVFVPSKSMPRKMSEKTKKNPKKRRREGISRLGQGIKNEDIRGPRRPPTLPSIYRHKVHVLSLPVVNKELLHVNQELRQRDGRSLLRKNISQTLQRDKLEGVDGILHSRPRHNETMRGLNVQTQATMWFLGFSTSSRRSYLIIGAITLVIILTIILRKWAVYLESHQDDKSSNKVAHQTEPDDQNSKDTPPANSKINHRSTSSIRTYSLEELKIATCDFRIRIGVGATSYVYLAELGDGRFGAVKRVMEERGGSQKMFLDEVSVLLRISHPNLVGLMGFCLEKGEQLLLLEYVPNKSLFDRMHTIQGQSTGCLSWSSRLSIALDIAYALDYLHSVADPPVIHRDIKSSNILLINDDHAKLADFGLCKLGNDAQSAHTPIAVKGSLGYVDTNYLNTGIVSPKSDVYSFGVLLLELITGLRSLQGSFTLAEWTEEYRMSDSVEGLFGILDPKLKSDVNVEQLRVLVDVANLALLRNSEARPDMTHIAYRISSCMEIGPQTELSV</sequence>
<comment type="caution">
    <text evidence="15">The sequence shown here is derived from an EMBL/GenBank/DDBJ whole genome shotgun (WGS) entry which is preliminary data.</text>
</comment>
<organism evidence="15 16">
    <name type="scientific">Rehmannia glutinosa</name>
    <name type="common">Chinese foxglove</name>
    <dbReference type="NCBI Taxonomy" id="99300"/>
    <lineage>
        <taxon>Eukaryota</taxon>
        <taxon>Viridiplantae</taxon>
        <taxon>Streptophyta</taxon>
        <taxon>Embryophyta</taxon>
        <taxon>Tracheophyta</taxon>
        <taxon>Spermatophyta</taxon>
        <taxon>Magnoliopsida</taxon>
        <taxon>eudicotyledons</taxon>
        <taxon>Gunneridae</taxon>
        <taxon>Pentapetalae</taxon>
        <taxon>asterids</taxon>
        <taxon>lamiids</taxon>
        <taxon>Lamiales</taxon>
        <taxon>Orobanchaceae</taxon>
        <taxon>Rehmannieae</taxon>
        <taxon>Rehmannia</taxon>
    </lineage>
</organism>
<dbReference type="EMBL" id="JABTTQ020000004">
    <property type="protein sequence ID" value="KAK6158564.1"/>
    <property type="molecule type" value="Genomic_DNA"/>
</dbReference>
<keyword evidence="6" id="KW-0547">Nucleotide-binding</keyword>
<dbReference type="PROSITE" id="PS50011">
    <property type="entry name" value="PROTEIN_KINASE_DOM"/>
    <property type="match status" value="1"/>
</dbReference>
<evidence type="ECO:0000256" key="11">
    <source>
        <dbReference type="ARBA" id="ARBA00048679"/>
    </source>
</evidence>
<dbReference type="PROSITE" id="PS00108">
    <property type="entry name" value="PROTEIN_KINASE_ST"/>
    <property type="match status" value="1"/>
</dbReference>
<dbReference type="Gene3D" id="1.10.510.10">
    <property type="entry name" value="Transferase(Phosphotransferase) domain 1"/>
    <property type="match status" value="1"/>
</dbReference>
<evidence type="ECO:0000256" key="13">
    <source>
        <dbReference type="SAM" id="Phobius"/>
    </source>
</evidence>
<dbReference type="PANTHER" id="PTHR47982">
    <property type="entry name" value="PROLINE-RICH RECEPTOR-LIKE PROTEIN KINASE PERK4"/>
    <property type="match status" value="1"/>
</dbReference>
<comment type="catalytic activity">
    <reaction evidence="10">
        <text>L-threonyl-[protein] + ATP = O-phospho-L-threonyl-[protein] + ADP + H(+)</text>
        <dbReference type="Rhea" id="RHEA:46608"/>
        <dbReference type="Rhea" id="RHEA-COMP:11060"/>
        <dbReference type="Rhea" id="RHEA-COMP:11605"/>
        <dbReference type="ChEBI" id="CHEBI:15378"/>
        <dbReference type="ChEBI" id="CHEBI:30013"/>
        <dbReference type="ChEBI" id="CHEBI:30616"/>
        <dbReference type="ChEBI" id="CHEBI:61977"/>
        <dbReference type="ChEBI" id="CHEBI:456216"/>
        <dbReference type="EC" id="2.7.11.1"/>
    </reaction>
</comment>
<feature type="domain" description="Protein kinase" evidence="14">
    <location>
        <begin position="231"/>
        <end position="506"/>
    </location>
</feature>
<dbReference type="Gene3D" id="3.30.200.20">
    <property type="entry name" value="Phosphorylase Kinase, domain 1"/>
    <property type="match status" value="1"/>
</dbReference>
<evidence type="ECO:0000256" key="10">
    <source>
        <dbReference type="ARBA" id="ARBA00047899"/>
    </source>
</evidence>
<keyword evidence="8 13" id="KW-1133">Transmembrane helix</keyword>
<keyword evidence="5 13" id="KW-0812">Transmembrane</keyword>
<evidence type="ECO:0000256" key="12">
    <source>
        <dbReference type="SAM" id="MobiDB-lite"/>
    </source>
</evidence>
<dbReference type="SMART" id="SM00220">
    <property type="entry name" value="S_TKc"/>
    <property type="match status" value="1"/>
</dbReference>
<evidence type="ECO:0000256" key="7">
    <source>
        <dbReference type="ARBA" id="ARBA00022840"/>
    </source>
</evidence>
<evidence type="ECO:0000256" key="2">
    <source>
        <dbReference type="ARBA" id="ARBA00012513"/>
    </source>
</evidence>
<protein>
    <recommendedName>
        <fullName evidence="2">non-specific serine/threonine protein kinase</fullName>
        <ecNumber evidence="2">2.7.11.1</ecNumber>
    </recommendedName>
</protein>
<dbReference type="PANTHER" id="PTHR47982:SF55">
    <property type="entry name" value="PROTEIN KINASE DOMAIN-CONTAINING PROTEIN"/>
    <property type="match status" value="1"/>
</dbReference>
<keyword evidence="4" id="KW-0808">Transferase</keyword>
<accession>A0ABR0XHA0</accession>
<evidence type="ECO:0000313" key="16">
    <source>
        <dbReference type="Proteomes" id="UP001318860"/>
    </source>
</evidence>
<keyword evidence="16" id="KW-1185">Reference proteome</keyword>
<evidence type="ECO:0000313" key="15">
    <source>
        <dbReference type="EMBL" id="KAK6158564.1"/>
    </source>
</evidence>
<keyword evidence="9 13" id="KW-0472">Membrane</keyword>
<keyword evidence="7" id="KW-0067">ATP-binding</keyword>
<dbReference type="InterPro" id="IPR008271">
    <property type="entry name" value="Ser/Thr_kinase_AS"/>
</dbReference>
<dbReference type="SUPFAM" id="SSF56112">
    <property type="entry name" value="Protein kinase-like (PK-like)"/>
    <property type="match status" value="1"/>
</dbReference>
<evidence type="ECO:0000256" key="6">
    <source>
        <dbReference type="ARBA" id="ARBA00022741"/>
    </source>
</evidence>
<dbReference type="InterPro" id="IPR047117">
    <property type="entry name" value="PERK1-13-like"/>
</dbReference>
<gene>
    <name evidence="15" type="ORF">DH2020_005878</name>
</gene>
<feature type="transmembrane region" description="Helical" evidence="13">
    <location>
        <begin position="154"/>
        <end position="174"/>
    </location>
</feature>